<dbReference type="Proteomes" id="UP000650467">
    <property type="component" value="Unassembled WGS sequence"/>
</dbReference>
<feature type="region of interest" description="Disordered" evidence="1">
    <location>
        <begin position="678"/>
        <end position="700"/>
    </location>
</feature>
<proteinExistence type="predicted"/>
<accession>A0A835ST75</accession>
<feature type="compositionally biased region" description="Gly residues" evidence="1">
    <location>
        <begin position="678"/>
        <end position="689"/>
    </location>
</feature>
<dbReference type="EMBL" id="JAEHOC010000049">
    <property type="protein sequence ID" value="KAG2426200.1"/>
    <property type="molecule type" value="Genomic_DNA"/>
</dbReference>
<dbReference type="PANTHER" id="PTHR12393:SF6">
    <property type="entry name" value="SPHINGOMYELIN PHOSPHODIESTERASE 2"/>
    <property type="match status" value="1"/>
</dbReference>
<evidence type="ECO:0000313" key="3">
    <source>
        <dbReference type="Proteomes" id="UP000650467"/>
    </source>
</evidence>
<organism evidence="2 3">
    <name type="scientific">Chlamydomonas incerta</name>
    <dbReference type="NCBI Taxonomy" id="51695"/>
    <lineage>
        <taxon>Eukaryota</taxon>
        <taxon>Viridiplantae</taxon>
        <taxon>Chlorophyta</taxon>
        <taxon>core chlorophytes</taxon>
        <taxon>Chlorophyceae</taxon>
        <taxon>CS clade</taxon>
        <taxon>Chlamydomonadales</taxon>
        <taxon>Chlamydomonadaceae</taxon>
        <taxon>Chlamydomonas</taxon>
    </lineage>
</organism>
<dbReference type="GO" id="GO:0016020">
    <property type="term" value="C:membrane"/>
    <property type="evidence" value="ECO:0007669"/>
    <property type="project" value="TreeGrafter"/>
</dbReference>
<protein>
    <submittedName>
        <fullName evidence="2">Uncharacterized protein</fullName>
    </submittedName>
</protein>
<feature type="compositionally biased region" description="Basic residues" evidence="1">
    <location>
        <begin position="690"/>
        <end position="700"/>
    </location>
</feature>
<dbReference type="GO" id="GO:0004620">
    <property type="term" value="F:phospholipase activity"/>
    <property type="evidence" value="ECO:0007669"/>
    <property type="project" value="TreeGrafter"/>
</dbReference>
<gene>
    <name evidence="2" type="ORF">HXX76_013181</name>
</gene>
<sequence length="700" mass="73525">MTDWQRLTPDLVRKVAAGLPQNQAAAALALVNKDAASALRGHFQISISKESDYSKIARQSWFVPHFSARWTQPERWDSLSHIHRLRLLCLAAASHHAPSLDAALALSGVGLSSEVLQAAAAAGDLAACKRLVQEGCDCSCEAATAAARHGHLHILQWIWADEAPYLQLRRGFEWAAAAAAAQAPAPYAPDLWQHAQMVCTAAEHGHTELLPRLLGADGRYARQLRWWTPAQWFEARCSAAFGCPAPFLERVWHEWPRPQGHGVEPGAVGEMAALLSAALCSPTDDWRAKADFLCGQMEGPREAAATAAATEATATAAAGAGGGAQLGQAGGGEGTAAAGAVVADVAAALMRDLCVDDMGNGNFMIALNWREAAALSEYAARWRYLAARAPVGGAADGWQVHASRRAAEAGNAAALSALLDDWQAAGLPPCPTLASSLNLSAGTASVAALQELQRHAALTGFDRLSLASVQSSSAAAGGKGVGVTAFLAGLEGLVEEGSPEAVARTWGEVFRDVAAAGADMALLRLLYERRGAAIDLAAVAKGGCEEALGWAVGELQAQQHRRLRRQRQAAGAAPQHTRQPQTAPPIWLRLQQAWELKLWQVSELAAGGKLAAAAWLLDRGLVEPPEPPAEAPPPPEGGSEVCEIPTLKAAAFFRLFLLYDPGMRKSKLQQSAAIAGGYGGRCAGAGGQRGRGKSRTRGQP</sequence>
<dbReference type="GO" id="GO:0030149">
    <property type="term" value="P:sphingolipid catabolic process"/>
    <property type="evidence" value="ECO:0007669"/>
    <property type="project" value="TreeGrafter"/>
</dbReference>
<evidence type="ECO:0000256" key="1">
    <source>
        <dbReference type="SAM" id="MobiDB-lite"/>
    </source>
</evidence>
<comment type="caution">
    <text evidence="2">The sequence shown here is derived from an EMBL/GenBank/DDBJ whole genome shotgun (WGS) entry which is preliminary data.</text>
</comment>
<evidence type="ECO:0000313" key="2">
    <source>
        <dbReference type="EMBL" id="KAG2426200.1"/>
    </source>
</evidence>
<dbReference type="PANTHER" id="PTHR12393">
    <property type="entry name" value="SPHINGOMYELIN PHOSPHODIESTERASE RELATED"/>
    <property type="match status" value="1"/>
</dbReference>
<dbReference type="OrthoDB" id="125991at2759"/>
<name>A0A835ST75_CHLIN</name>
<dbReference type="GO" id="GO:0005783">
    <property type="term" value="C:endoplasmic reticulum"/>
    <property type="evidence" value="ECO:0007669"/>
    <property type="project" value="TreeGrafter"/>
</dbReference>
<keyword evidence="3" id="KW-1185">Reference proteome</keyword>
<dbReference type="AlphaFoldDB" id="A0A835ST75"/>
<dbReference type="GO" id="GO:0046513">
    <property type="term" value="P:ceramide biosynthetic process"/>
    <property type="evidence" value="ECO:0007669"/>
    <property type="project" value="TreeGrafter"/>
</dbReference>
<reference evidence="2" key="1">
    <citation type="journal article" date="2020" name="bioRxiv">
        <title>Comparative genomics of Chlamydomonas.</title>
        <authorList>
            <person name="Craig R.J."/>
            <person name="Hasan A.R."/>
            <person name="Ness R.W."/>
            <person name="Keightley P.D."/>
        </authorList>
    </citation>
    <scope>NUCLEOTIDE SEQUENCE</scope>
    <source>
        <strain evidence="2">SAG 7.73</strain>
    </source>
</reference>
<dbReference type="GO" id="GO:0071944">
    <property type="term" value="C:cell periphery"/>
    <property type="evidence" value="ECO:0007669"/>
    <property type="project" value="TreeGrafter"/>
</dbReference>